<name>A0A9D4MNF2_DREPO</name>
<accession>A0A9D4MNF2</accession>
<sequence length="379" mass="43795">MTTMVLPLVNATVMSILNTTIEKQDGLTSMSLFSRRYGEVHGYVSNIVCIFGVISNILNVIVLTRRHMITPTNCILTALAIADFLTMLTYLVYATYFYIYKQPQIERNHSQGWMYFVVVHNHFIITCHNMAMWFTVSLAVFRYIFVCHHVIGNRLCSLQRAILTITIIVIATIIVCIPNYFLYRVIKLSDEGINMSGYWIVDSHLVAQHNFYKVSIFWFFGVIMKVAPCILLTLLSSMIILTMHQASKRRVRLLQQTRSSDHDVNHEHNRTTWMLVSVVLFFVITEMPQGILAMVSGLNQYFFVEVYGNLGDVMDLLVLLNSAVNFVLYCIMSQQFRDTFKNLFVINFRCRHTQYGKVNGHHHNGVHHHKSNNTEVTML</sequence>
<evidence type="ECO:0000256" key="3">
    <source>
        <dbReference type="ARBA" id="ARBA00022989"/>
    </source>
</evidence>
<dbReference type="GO" id="GO:0005886">
    <property type="term" value="C:plasma membrane"/>
    <property type="evidence" value="ECO:0007669"/>
    <property type="project" value="TreeGrafter"/>
</dbReference>
<dbReference type="Pfam" id="PF10324">
    <property type="entry name" value="7TM_GPCR_Srw"/>
    <property type="match status" value="1"/>
</dbReference>
<evidence type="ECO:0000256" key="4">
    <source>
        <dbReference type="ARBA" id="ARBA00023136"/>
    </source>
</evidence>
<feature type="domain" description="G-protein coupled receptors family 1 profile" evidence="6">
    <location>
        <begin position="55"/>
        <end position="329"/>
    </location>
</feature>
<dbReference type="PRINTS" id="PR00237">
    <property type="entry name" value="GPCRRHODOPSN"/>
</dbReference>
<dbReference type="CDD" id="cd14978">
    <property type="entry name" value="7tmA_FMRFamide_R-like"/>
    <property type="match status" value="1"/>
</dbReference>
<protein>
    <recommendedName>
        <fullName evidence="6">G-protein coupled receptors family 1 profile domain-containing protein</fullName>
    </recommendedName>
</protein>
<keyword evidence="2 5" id="KW-0812">Transmembrane</keyword>
<dbReference type="InterPro" id="IPR019427">
    <property type="entry name" value="7TM_GPCR_serpentine_rcpt_Srw"/>
</dbReference>
<evidence type="ECO:0000259" key="6">
    <source>
        <dbReference type="PROSITE" id="PS50262"/>
    </source>
</evidence>
<evidence type="ECO:0000313" key="7">
    <source>
        <dbReference type="EMBL" id="KAH3880490.1"/>
    </source>
</evidence>
<dbReference type="EMBL" id="JAIWYP010000001">
    <property type="protein sequence ID" value="KAH3880490.1"/>
    <property type="molecule type" value="Genomic_DNA"/>
</dbReference>
<dbReference type="AlphaFoldDB" id="A0A9D4MNF2"/>
<dbReference type="SUPFAM" id="SSF81321">
    <property type="entry name" value="Family A G protein-coupled receptor-like"/>
    <property type="match status" value="1"/>
</dbReference>
<feature type="transmembrane region" description="Helical" evidence="5">
    <location>
        <begin position="119"/>
        <end position="141"/>
    </location>
</feature>
<dbReference type="OrthoDB" id="5864054at2759"/>
<feature type="transmembrane region" description="Helical" evidence="5">
    <location>
        <begin position="43"/>
        <end position="63"/>
    </location>
</feature>
<dbReference type="Proteomes" id="UP000828390">
    <property type="component" value="Unassembled WGS sequence"/>
</dbReference>
<keyword evidence="8" id="KW-1185">Reference proteome</keyword>
<dbReference type="PANTHER" id="PTHR46273:SF4">
    <property type="entry name" value="AT19640P"/>
    <property type="match status" value="1"/>
</dbReference>
<dbReference type="InterPro" id="IPR000276">
    <property type="entry name" value="GPCR_Rhodpsn"/>
</dbReference>
<evidence type="ECO:0000256" key="1">
    <source>
        <dbReference type="ARBA" id="ARBA00004370"/>
    </source>
</evidence>
<keyword evidence="4 5" id="KW-0472">Membrane</keyword>
<dbReference type="GO" id="GO:0008528">
    <property type="term" value="F:G protein-coupled peptide receptor activity"/>
    <property type="evidence" value="ECO:0007669"/>
    <property type="project" value="InterPro"/>
</dbReference>
<proteinExistence type="predicted"/>
<dbReference type="PROSITE" id="PS50262">
    <property type="entry name" value="G_PROTEIN_RECEP_F1_2"/>
    <property type="match status" value="1"/>
</dbReference>
<evidence type="ECO:0000313" key="8">
    <source>
        <dbReference type="Proteomes" id="UP000828390"/>
    </source>
</evidence>
<keyword evidence="3 5" id="KW-1133">Transmembrane helix</keyword>
<comment type="caution">
    <text evidence="7">The sequence shown here is derived from an EMBL/GenBank/DDBJ whole genome shotgun (WGS) entry which is preliminary data.</text>
</comment>
<dbReference type="InterPro" id="IPR053219">
    <property type="entry name" value="GPCR_Dmsr-1"/>
</dbReference>
<feature type="transmembrane region" description="Helical" evidence="5">
    <location>
        <begin position="273"/>
        <end position="293"/>
    </location>
</feature>
<feature type="transmembrane region" description="Helical" evidence="5">
    <location>
        <begin position="313"/>
        <end position="332"/>
    </location>
</feature>
<reference evidence="7" key="1">
    <citation type="journal article" date="2019" name="bioRxiv">
        <title>The Genome of the Zebra Mussel, Dreissena polymorpha: A Resource for Invasive Species Research.</title>
        <authorList>
            <person name="McCartney M.A."/>
            <person name="Auch B."/>
            <person name="Kono T."/>
            <person name="Mallez S."/>
            <person name="Zhang Y."/>
            <person name="Obille A."/>
            <person name="Becker A."/>
            <person name="Abrahante J.E."/>
            <person name="Garbe J."/>
            <person name="Badalamenti J.P."/>
            <person name="Herman A."/>
            <person name="Mangelson H."/>
            <person name="Liachko I."/>
            <person name="Sullivan S."/>
            <person name="Sone E.D."/>
            <person name="Koren S."/>
            <person name="Silverstein K.A.T."/>
            <person name="Beckman K.B."/>
            <person name="Gohl D.M."/>
        </authorList>
    </citation>
    <scope>NUCLEOTIDE SEQUENCE</scope>
    <source>
        <strain evidence="7">Duluth1</strain>
        <tissue evidence="7">Whole animal</tissue>
    </source>
</reference>
<dbReference type="PANTHER" id="PTHR46273">
    <property type="entry name" value="MYOSUPPRESSIN RECEPTOR 1, ISOFORM B-RELATED"/>
    <property type="match status" value="1"/>
</dbReference>
<evidence type="ECO:0000256" key="5">
    <source>
        <dbReference type="SAM" id="Phobius"/>
    </source>
</evidence>
<dbReference type="InterPro" id="IPR017452">
    <property type="entry name" value="GPCR_Rhodpsn_7TM"/>
</dbReference>
<reference evidence="7" key="2">
    <citation type="submission" date="2020-11" db="EMBL/GenBank/DDBJ databases">
        <authorList>
            <person name="McCartney M.A."/>
            <person name="Auch B."/>
            <person name="Kono T."/>
            <person name="Mallez S."/>
            <person name="Becker A."/>
            <person name="Gohl D.M."/>
            <person name="Silverstein K.A.T."/>
            <person name="Koren S."/>
            <person name="Bechman K.B."/>
            <person name="Herman A."/>
            <person name="Abrahante J.E."/>
            <person name="Garbe J."/>
        </authorList>
    </citation>
    <scope>NUCLEOTIDE SEQUENCE</scope>
    <source>
        <strain evidence="7">Duluth1</strain>
        <tissue evidence="7">Whole animal</tissue>
    </source>
</reference>
<comment type="subcellular location">
    <subcellularLocation>
        <location evidence="1">Membrane</location>
    </subcellularLocation>
</comment>
<feature type="transmembrane region" description="Helical" evidence="5">
    <location>
        <begin position="75"/>
        <end position="99"/>
    </location>
</feature>
<dbReference type="Gene3D" id="1.20.1070.10">
    <property type="entry name" value="Rhodopsin 7-helix transmembrane proteins"/>
    <property type="match status" value="1"/>
</dbReference>
<feature type="transmembrane region" description="Helical" evidence="5">
    <location>
        <begin position="161"/>
        <end position="181"/>
    </location>
</feature>
<evidence type="ECO:0000256" key="2">
    <source>
        <dbReference type="ARBA" id="ARBA00022692"/>
    </source>
</evidence>
<gene>
    <name evidence="7" type="ORF">DPMN_004404</name>
</gene>
<feature type="transmembrane region" description="Helical" evidence="5">
    <location>
        <begin position="216"/>
        <end position="242"/>
    </location>
</feature>
<organism evidence="7 8">
    <name type="scientific">Dreissena polymorpha</name>
    <name type="common">Zebra mussel</name>
    <name type="synonym">Mytilus polymorpha</name>
    <dbReference type="NCBI Taxonomy" id="45954"/>
    <lineage>
        <taxon>Eukaryota</taxon>
        <taxon>Metazoa</taxon>
        <taxon>Spiralia</taxon>
        <taxon>Lophotrochozoa</taxon>
        <taxon>Mollusca</taxon>
        <taxon>Bivalvia</taxon>
        <taxon>Autobranchia</taxon>
        <taxon>Heteroconchia</taxon>
        <taxon>Euheterodonta</taxon>
        <taxon>Imparidentia</taxon>
        <taxon>Neoheterodontei</taxon>
        <taxon>Myida</taxon>
        <taxon>Dreissenoidea</taxon>
        <taxon>Dreissenidae</taxon>
        <taxon>Dreissena</taxon>
    </lineage>
</organism>